<evidence type="ECO:0000256" key="1">
    <source>
        <dbReference type="ARBA" id="ARBA00007967"/>
    </source>
</evidence>
<dbReference type="EMBL" id="KI630214">
    <property type="protein sequence ID" value="EYU44596.1"/>
    <property type="molecule type" value="Genomic_DNA"/>
</dbReference>
<dbReference type="InterPro" id="IPR029063">
    <property type="entry name" value="SAM-dependent_MTases_sf"/>
</dbReference>
<organism evidence="6 7">
    <name type="scientific">Erythranthe guttata</name>
    <name type="common">Yellow monkey flower</name>
    <name type="synonym">Mimulus guttatus</name>
    <dbReference type="NCBI Taxonomy" id="4155"/>
    <lineage>
        <taxon>Eukaryota</taxon>
        <taxon>Viridiplantae</taxon>
        <taxon>Streptophyta</taxon>
        <taxon>Embryophyta</taxon>
        <taxon>Tracheophyta</taxon>
        <taxon>Spermatophyta</taxon>
        <taxon>Magnoliopsida</taxon>
        <taxon>eudicotyledons</taxon>
        <taxon>Gunneridae</taxon>
        <taxon>Pentapetalae</taxon>
        <taxon>asterids</taxon>
        <taxon>lamiids</taxon>
        <taxon>Lamiales</taxon>
        <taxon>Phrymaceae</taxon>
        <taxon>Erythranthe</taxon>
    </lineage>
</organism>
<dbReference type="Gene3D" id="1.10.1200.270">
    <property type="entry name" value="Methyltransferase, alpha-helical capping domain"/>
    <property type="match status" value="1"/>
</dbReference>
<dbReference type="OrthoDB" id="1523883at2759"/>
<dbReference type="Proteomes" id="UP000030748">
    <property type="component" value="Unassembled WGS sequence"/>
</dbReference>
<dbReference type="OMA" id="MEEISHP"/>
<protein>
    <recommendedName>
        <fullName evidence="8">S-adenosylmethionine-dependent methyltransferase</fullName>
    </recommendedName>
</protein>
<evidence type="ECO:0000256" key="2">
    <source>
        <dbReference type="ARBA" id="ARBA00022603"/>
    </source>
</evidence>
<comment type="similarity">
    <text evidence="1">Belongs to the methyltransferase superfamily. Type-7 methyltransferase family.</text>
</comment>
<keyword evidence="5" id="KW-0460">Magnesium</keyword>
<dbReference type="GO" id="GO:0046872">
    <property type="term" value="F:metal ion binding"/>
    <property type="evidence" value="ECO:0007669"/>
    <property type="project" value="UniProtKB-KW"/>
</dbReference>
<evidence type="ECO:0000256" key="3">
    <source>
        <dbReference type="ARBA" id="ARBA00022679"/>
    </source>
</evidence>
<gene>
    <name evidence="6" type="ORF">MIMGU_mgv1a024370mg</name>
</gene>
<dbReference type="GO" id="GO:0032259">
    <property type="term" value="P:methylation"/>
    <property type="evidence" value="ECO:0000318"/>
    <property type="project" value="GO_Central"/>
</dbReference>
<dbReference type="Pfam" id="PF03492">
    <property type="entry name" value="Methyltransf_7"/>
    <property type="match status" value="1"/>
</dbReference>
<sequence>MDEASCKYHMIGGDGPNSYAHNSVYQKELIVSAEDLTNQLINSHLDTNKPPFDPRNTFRIADLGCSVGPNTFFAVENIIKSVENKYKKSNRTTQNPNINHQTPEFQVFFNDLVNNDFNTLFKNNLHTSKKSYFIAGVPGSFHSRLFPKESIHFAHCSTALHWLSRIPEEVRESGSMAWNKGRVHYFGAREEVKEVYSVRYKKDMDDFLSFRARELVDGGLMVMVVLGFPDGVVASESSMGVAFGVLGSCFEDLAKMGKISGEKVDSFNLPFYYPSPSELKALIEANGMFDIVRIAKLAAPMRVKPDPRIVTAHLRAVIGELIEEHFGSNGISIDELFKLHLQKVTNSPELFDEEYWKETNYFVFLKRK</sequence>
<reference evidence="6 7" key="1">
    <citation type="journal article" date="2013" name="Proc. Natl. Acad. Sci. U.S.A.">
        <title>Fine-scale variation in meiotic recombination in Mimulus inferred from population shotgun sequencing.</title>
        <authorList>
            <person name="Hellsten U."/>
            <person name="Wright K.M."/>
            <person name="Jenkins J."/>
            <person name="Shu S."/>
            <person name="Yuan Y."/>
            <person name="Wessler S.R."/>
            <person name="Schmutz J."/>
            <person name="Willis J.H."/>
            <person name="Rokhsar D.S."/>
        </authorList>
    </citation>
    <scope>NUCLEOTIDE SEQUENCE [LARGE SCALE GENOMIC DNA]</scope>
    <source>
        <strain evidence="7">cv. DUN x IM62</strain>
    </source>
</reference>
<dbReference type="GO" id="GO:0008757">
    <property type="term" value="F:S-adenosylmethionine-dependent methyltransferase activity"/>
    <property type="evidence" value="ECO:0000318"/>
    <property type="project" value="GO_Central"/>
</dbReference>
<proteinExistence type="inferred from homology"/>
<evidence type="ECO:0000256" key="4">
    <source>
        <dbReference type="ARBA" id="ARBA00022723"/>
    </source>
</evidence>
<dbReference type="PhylomeDB" id="A0A022RX97"/>
<dbReference type="Gene3D" id="3.40.50.150">
    <property type="entry name" value="Vaccinia Virus protein VP39"/>
    <property type="match status" value="1"/>
</dbReference>
<dbReference type="eggNOG" id="ENOG502QUIN">
    <property type="taxonomic scope" value="Eukaryota"/>
</dbReference>
<dbReference type="InterPro" id="IPR042086">
    <property type="entry name" value="MeTrfase_capping"/>
</dbReference>
<keyword evidence="4" id="KW-0479">Metal-binding</keyword>
<evidence type="ECO:0000313" key="6">
    <source>
        <dbReference type="EMBL" id="EYU44596.1"/>
    </source>
</evidence>
<keyword evidence="3" id="KW-0808">Transferase</keyword>
<evidence type="ECO:0008006" key="8">
    <source>
        <dbReference type="Google" id="ProtNLM"/>
    </source>
</evidence>
<dbReference type="AlphaFoldDB" id="A0A022RX97"/>
<name>A0A022RX97_ERYGU</name>
<accession>A0A022RX97</accession>
<dbReference type="InterPro" id="IPR005299">
    <property type="entry name" value="MeTrfase_7"/>
</dbReference>
<keyword evidence="2" id="KW-0489">Methyltransferase</keyword>
<dbReference type="PANTHER" id="PTHR31009">
    <property type="entry name" value="S-ADENOSYL-L-METHIONINE:CARBOXYL METHYLTRANSFERASE FAMILY PROTEIN"/>
    <property type="match status" value="1"/>
</dbReference>
<dbReference type="KEGG" id="egt:105975987"/>
<evidence type="ECO:0000256" key="5">
    <source>
        <dbReference type="ARBA" id="ARBA00022842"/>
    </source>
</evidence>
<dbReference type="SUPFAM" id="SSF53335">
    <property type="entry name" value="S-adenosyl-L-methionine-dependent methyltransferases"/>
    <property type="match status" value="1"/>
</dbReference>
<evidence type="ECO:0000313" key="7">
    <source>
        <dbReference type="Proteomes" id="UP000030748"/>
    </source>
</evidence>
<keyword evidence="7" id="KW-1185">Reference proteome</keyword>